<proteinExistence type="predicted"/>
<feature type="region of interest" description="Disordered" evidence="4">
    <location>
        <begin position="349"/>
        <end position="368"/>
    </location>
</feature>
<dbReference type="PROSITE" id="PS51184">
    <property type="entry name" value="JMJC"/>
    <property type="match status" value="1"/>
</dbReference>
<dbReference type="InterPro" id="IPR003347">
    <property type="entry name" value="JmjC_dom"/>
</dbReference>
<feature type="region of interest" description="Disordered" evidence="4">
    <location>
        <begin position="438"/>
        <end position="467"/>
    </location>
</feature>
<feature type="compositionally biased region" description="Basic and acidic residues" evidence="4">
    <location>
        <begin position="349"/>
        <end position="364"/>
    </location>
</feature>
<accession>A0ABQ7SVF4</accession>
<dbReference type="Proteomes" id="UP000826234">
    <property type="component" value="Unassembled WGS sequence"/>
</dbReference>
<evidence type="ECO:0000256" key="2">
    <source>
        <dbReference type="ARBA" id="ARBA00022490"/>
    </source>
</evidence>
<dbReference type="Gene3D" id="2.60.120.650">
    <property type="entry name" value="Cupin"/>
    <property type="match status" value="1"/>
</dbReference>
<evidence type="ECO:0000256" key="4">
    <source>
        <dbReference type="SAM" id="MobiDB-lite"/>
    </source>
</evidence>
<dbReference type="EMBL" id="JAIPUX010003289">
    <property type="protein sequence ID" value="KAH0621300.1"/>
    <property type="molecule type" value="Genomic_DNA"/>
</dbReference>
<dbReference type="SMART" id="SM00558">
    <property type="entry name" value="JmjC"/>
    <property type="match status" value="1"/>
</dbReference>
<dbReference type="PANTHER" id="PTHR12461:SF43">
    <property type="entry name" value="HSPB1-ASSOCIATED PROTEIN 1"/>
    <property type="match status" value="1"/>
</dbReference>
<name>A0ABQ7SVF4_PHRPL</name>
<evidence type="ECO:0000313" key="7">
    <source>
        <dbReference type="Proteomes" id="UP000826234"/>
    </source>
</evidence>
<evidence type="ECO:0000256" key="3">
    <source>
        <dbReference type="ARBA" id="ARBA00037342"/>
    </source>
</evidence>
<dbReference type="Pfam" id="PF13621">
    <property type="entry name" value="Cupin_8"/>
    <property type="match status" value="1"/>
</dbReference>
<protein>
    <recommendedName>
        <fullName evidence="5">JmjC domain-containing protein</fullName>
    </recommendedName>
</protein>
<gene>
    <name evidence="6" type="ORF">JD844_022437</name>
</gene>
<evidence type="ECO:0000313" key="6">
    <source>
        <dbReference type="EMBL" id="KAH0621300.1"/>
    </source>
</evidence>
<evidence type="ECO:0000256" key="1">
    <source>
        <dbReference type="ARBA" id="ARBA00004496"/>
    </source>
</evidence>
<feature type="domain" description="JmjC" evidence="5">
    <location>
        <begin position="123"/>
        <end position="300"/>
    </location>
</feature>
<dbReference type="InterPro" id="IPR013296">
    <property type="entry name" value="HSPB1-associated_protein_1"/>
</dbReference>
<dbReference type="PRINTS" id="PR01886">
    <property type="entry name" value="PASS1"/>
</dbReference>
<keyword evidence="7" id="KW-1185">Reference proteome</keyword>
<comment type="caution">
    <text evidence="6">The sequence shown here is derived from an EMBL/GenBank/DDBJ whole genome shotgun (WGS) entry which is preliminary data.</text>
</comment>
<reference evidence="6 7" key="1">
    <citation type="journal article" date="2022" name="Gigascience">
        <title>A chromosome-level genome assembly and annotation of the desert horned lizard, Phrynosoma platyrhinos, provides insight into chromosomal rearrangements among reptiles.</title>
        <authorList>
            <person name="Koochekian N."/>
            <person name="Ascanio A."/>
            <person name="Farleigh K."/>
            <person name="Card D.C."/>
            <person name="Schield D.R."/>
            <person name="Castoe T.A."/>
            <person name="Jezkova T."/>
        </authorList>
    </citation>
    <scope>NUCLEOTIDE SEQUENCE [LARGE SCALE GENOMIC DNA]</scope>
    <source>
        <strain evidence="6">NK-2021</strain>
    </source>
</reference>
<dbReference type="InterPro" id="IPR041667">
    <property type="entry name" value="Cupin_8"/>
</dbReference>
<comment type="subcellular location">
    <subcellularLocation>
        <location evidence="1">Cytoplasm</location>
    </subcellularLocation>
</comment>
<dbReference type="PANTHER" id="PTHR12461">
    <property type="entry name" value="HYPOXIA-INDUCIBLE FACTOR 1 ALPHA INHIBITOR-RELATED"/>
    <property type="match status" value="1"/>
</dbReference>
<sequence>MQITDVSQLIIFYNLFHIAGDNIKPFTPEQAKEIVMSLQKPAVFCNMAFDWPVRHWSVSYLANLCRGKRILFRIGTKDMGTVPLFETKCSYVEATLEEFLAWIGSQPSHSCGPFKGYDLSKYWTYADYKYIARLFEDKPEHFQDLVWSDFGFEGRNGRDSTLWIGSRGANTPCHLDSYGCNLVLQVQGSPVSSSRIGSLGLRKRWYLYPPEDSSLLYPTRVPYEESSVFSQVNVVNPDLRRYPRFKKAQAHVITLDPGQVLFVPRHWWHYVESIDPITVSVNSWIELDADHEARVEEAITRTLICAIKSAETPDESDSWLNPTEVEVTSHETNLQYLNEAVSAYLEHQKTSRSEHRTRGSHDTEDILQDPCKKRKIQVNPEPNPCESHLTGIKTKNFEKIPFGSNLLQVLPQSQGTCVPETAEHSSQGLFSENEGRFGKLHNAGNTFGQGSDPRASADQKDQDLSANSPQTIISTNDLLDCVLHPQVASLMAHLLLERASF</sequence>
<organism evidence="6 7">
    <name type="scientific">Phrynosoma platyrhinos</name>
    <name type="common">Desert horned lizard</name>
    <dbReference type="NCBI Taxonomy" id="52577"/>
    <lineage>
        <taxon>Eukaryota</taxon>
        <taxon>Metazoa</taxon>
        <taxon>Chordata</taxon>
        <taxon>Craniata</taxon>
        <taxon>Vertebrata</taxon>
        <taxon>Euteleostomi</taxon>
        <taxon>Lepidosauria</taxon>
        <taxon>Squamata</taxon>
        <taxon>Bifurcata</taxon>
        <taxon>Unidentata</taxon>
        <taxon>Episquamata</taxon>
        <taxon>Toxicofera</taxon>
        <taxon>Iguania</taxon>
        <taxon>Phrynosomatidae</taxon>
        <taxon>Phrynosomatinae</taxon>
        <taxon>Phrynosoma</taxon>
    </lineage>
</organism>
<dbReference type="SUPFAM" id="SSF51197">
    <property type="entry name" value="Clavaminate synthase-like"/>
    <property type="match status" value="1"/>
</dbReference>
<evidence type="ECO:0000259" key="5">
    <source>
        <dbReference type="PROSITE" id="PS51184"/>
    </source>
</evidence>
<comment type="function">
    <text evidence="3">May play a role in cellular stress response.</text>
</comment>
<keyword evidence="2" id="KW-0963">Cytoplasm</keyword>